<feature type="compositionally biased region" description="Polar residues" evidence="8">
    <location>
        <begin position="467"/>
        <end position="479"/>
    </location>
</feature>
<dbReference type="InterPro" id="IPR001005">
    <property type="entry name" value="SANT/Myb"/>
</dbReference>
<feature type="compositionally biased region" description="Polar residues" evidence="8">
    <location>
        <begin position="7"/>
        <end position="20"/>
    </location>
</feature>
<feature type="domain" description="Myb-like" evidence="9">
    <location>
        <begin position="36"/>
        <end position="88"/>
    </location>
</feature>
<dbReference type="PROSITE" id="PS51294">
    <property type="entry name" value="HTH_MYB"/>
    <property type="match status" value="2"/>
</dbReference>
<evidence type="ECO:0000256" key="3">
    <source>
        <dbReference type="ARBA" id="ARBA00023015"/>
    </source>
</evidence>
<evidence type="ECO:0000259" key="9">
    <source>
        <dbReference type="PROSITE" id="PS50090"/>
    </source>
</evidence>
<protein>
    <submittedName>
        <fullName evidence="11">Uncharacterized protein</fullName>
    </submittedName>
</protein>
<evidence type="ECO:0000256" key="7">
    <source>
        <dbReference type="ARBA" id="ARBA00023242"/>
    </source>
</evidence>
<dbReference type="Proteomes" id="UP000824469">
    <property type="component" value="Unassembled WGS sequence"/>
</dbReference>
<dbReference type="FunFam" id="1.10.10.60:FF:000404">
    <property type="entry name" value="Transcription factor MYB97"/>
    <property type="match status" value="1"/>
</dbReference>
<feature type="domain" description="Myb-like" evidence="9">
    <location>
        <begin position="89"/>
        <end position="139"/>
    </location>
</feature>
<comment type="caution">
    <text evidence="11">The sequence shown here is derived from an EMBL/GenBank/DDBJ whole genome shotgun (WGS) entry which is preliminary data.</text>
</comment>
<dbReference type="InterPro" id="IPR009057">
    <property type="entry name" value="Homeodomain-like_sf"/>
</dbReference>
<evidence type="ECO:0000256" key="6">
    <source>
        <dbReference type="ARBA" id="ARBA00023163"/>
    </source>
</evidence>
<dbReference type="GO" id="GO:0003677">
    <property type="term" value="F:DNA binding"/>
    <property type="evidence" value="ECO:0007669"/>
    <property type="project" value="UniProtKB-KW"/>
</dbReference>
<dbReference type="GO" id="GO:0005634">
    <property type="term" value="C:nucleus"/>
    <property type="evidence" value="ECO:0007669"/>
    <property type="project" value="UniProtKB-SubCell"/>
</dbReference>
<keyword evidence="5" id="KW-0010">Activator</keyword>
<dbReference type="SMART" id="SM00717">
    <property type="entry name" value="SANT"/>
    <property type="match status" value="2"/>
</dbReference>
<evidence type="ECO:0000313" key="11">
    <source>
        <dbReference type="EMBL" id="KAH9295389.1"/>
    </source>
</evidence>
<evidence type="ECO:0000259" key="10">
    <source>
        <dbReference type="PROSITE" id="PS51294"/>
    </source>
</evidence>
<name>A0AA38F7I0_TAXCH</name>
<dbReference type="GO" id="GO:0090406">
    <property type="term" value="C:pollen tube"/>
    <property type="evidence" value="ECO:0007669"/>
    <property type="project" value="UniProtKB-ARBA"/>
</dbReference>
<feature type="domain" description="HTH myb-type" evidence="10">
    <location>
        <begin position="89"/>
        <end position="143"/>
    </location>
</feature>
<dbReference type="GO" id="GO:0080092">
    <property type="term" value="P:regulation of pollen tube growth"/>
    <property type="evidence" value="ECO:0007669"/>
    <property type="project" value="UniProtKB-ARBA"/>
</dbReference>
<dbReference type="PANTHER" id="PTHR47995:SF18">
    <property type="entry name" value="TRANSCRIPTION FACTOR MYB65"/>
    <property type="match status" value="1"/>
</dbReference>
<keyword evidence="4" id="KW-0238">DNA-binding</keyword>
<keyword evidence="3" id="KW-0805">Transcription regulation</keyword>
<comment type="subcellular location">
    <subcellularLocation>
        <location evidence="1">Nucleus</location>
    </subcellularLocation>
</comment>
<evidence type="ECO:0000313" key="12">
    <source>
        <dbReference type="Proteomes" id="UP000824469"/>
    </source>
</evidence>
<reference evidence="11 12" key="1">
    <citation type="journal article" date="2021" name="Nat. Plants">
        <title>The Taxus genome provides insights into paclitaxel biosynthesis.</title>
        <authorList>
            <person name="Xiong X."/>
            <person name="Gou J."/>
            <person name="Liao Q."/>
            <person name="Li Y."/>
            <person name="Zhou Q."/>
            <person name="Bi G."/>
            <person name="Li C."/>
            <person name="Du R."/>
            <person name="Wang X."/>
            <person name="Sun T."/>
            <person name="Guo L."/>
            <person name="Liang H."/>
            <person name="Lu P."/>
            <person name="Wu Y."/>
            <person name="Zhang Z."/>
            <person name="Ro D.K."/>
            <person name="Shang Y."/>
            <person name="Huang S."/>
            <person name="Yan J."/>
        </authorList>
    </citation>
    <scope>NUCLEOTIDE SEQUENCE [LARGE SCALE GENOMIC DNA]</scope>
    <source>
        <strain evidence="11">Ta-2019</strain>
    </source>
</reference>
<dbReference type="Pfam" id="PF00249">
    <property type="entry name" value="Myb_DNA-binding"/>
    <property type="match status" value="2"/>
</dbReference>
<evidence type="ECO:0000256" key="1">
    <source>
        <dbReference type="ARBA" id="ARBA00004123"/>
    </source>
</evidence>
<feature type="region of interest" description="Disordered" evidence="8">
    <location>
        <begin position="147"/>
        <end position="182"/>
    </location>
</feature>
<dbReference type="OMA" id="DYRHMAS"/>
<sequence length="579" mass="62981">MFGCDGDSTTQEKMSSTSDSVAAKDRKLLERGDVGGGYLKKGPWTSAEDAILVEYVKKHGEGNWNAVQKQSGLFRCGKSCRLRWANHLRPNLKKGAFTAEEEQIIIELHGKLGNKWARMAAQLPGRTDNEIKNYWNTRIKRRQRQGLPLYPPDLHSQQQSNEHQLSVSGGNLSQHHHHQEFLPSSSKLDIPNVAFDSLKPNQHSLTYPSFPGLTKASMSSRVNQGMGFLQSYSLMNPIQHGKRFREAESFMSFGASTGGGMFSFAQPDDNRKSIVGPCFKTTRRPYGQHGRLDGFVANNFSFHPNPSNKNTNHSPLQFGGLLTGSQTILNDNISASTSLPGVKLELPSSQFAESVHTTGPPPEMVNSSSFNSFTLSPPAHSTPVNCFARQNNGLLEALLPHSMGGGGIKESSETSTQLPLISSSNQKNCVVASKSETECDPITPLGGHAASLFSESTPPLNTGPWDESSSTQSAIGANTKTEEPNEFMSSINCGDDEFSTLLNLAKPDVSPVSDWYDSHAEVGTQQSTVSDALATLFNDDFCADIQHLTSAPCTSDQAWGLGSCHWNNMPSVLQMADLS</sequence>
<gene>
    <name evidence="11" type="ORF">KI387_038977</name>
</gene>
<evidence type="ECO:0000256" key="8">
    <source>
        <dbReference type="SAM" id="MobiDB-lite"/>
    </source>
</evidence>
<evidence type="ECO:0000256" key="4">
    <source>
        <dbReference type="ARBA" id="ARBA00023125"/>
    </source>
</evidence>
<feature type="region of interest" description="Disordered" evidence="8">
    <location>
        <begin position="1"/>
        <end position="22"/>
    </location>
</feature>
<accession>A0AA38F7I0</accession>
<dbReference type="PROSITE" id="PS50090">
    <property type="entry name" value="MYB_LIKE"/>
    <property type="match status" value="2"/>
</dbReference>
<dbReference type="Gene3D" id="1.10.10.60">
    <property type="entry name" value="Homeodomain-like"/>
    <property type="match status" value="2"/>
</dbReference>
<feature type="region of interest" description="Disordered" evidence="8">
    <location>
        <begin position="460"/>
        <end position="483"/>
    </location>
</feature>
<organism evidence="11 12">
    <name type="scientific">Taxus chinensis</name>
    <name type="common">Chinese yew</name>
    <name type="synonym">Taxus wallichiana var. chinensis</name>
    <dbReference type="NCBI Taxonomy" id="29808"/>
    <lineage>
        <taxon>Eukaryota</taxon>
        <taxon>Viridiplantae</taxon>
        <taxon>Streptophyta</taxon>
        <taxon>Embryophyta</taxon>
        <taxon>Tracheophyta</taxon>
        <taxon>Spermatophyta</taxon>
        <taxon>Pinopsida</taxon>
        <taxon>Pinidae</taxon>
        <taxon>Conifers II</taxon>
        <taxon>Cupressales</taxon>
        <taxon>Taxaceae</taxon>
        <taxon>Taxus</taxon>
    </lineage>
</organism>
<dbReference type="CDD" id="cd00167">
    <property type="entry name" value="SANT"/>
    <property type="match status" value="2"/>
</dbReference>
<dbReference type="PANTHER" id="PTHR47995">
    <property type="entry name" value="TRANSCRIPTION FACTOR MYB33-RELATED"/>
    <property type="match status" value="1"/>
</dbReference>
<dbReference type="FunFam" id="1.10.10.60:FF:000001">
    <property type="entry name" value="MYB-related transcription factor"/>
    <property type="match status" value="1"/>
</dbReference>
<keyword evidence="6" id="KW-0804">Transcription</keyword>
<evidence type="ECO:0000256" key="2">
    <source>
        <dbReference type="ARBA" id="ARBA00022737"/>
    </source>
</evidence>
<feature type="domain" description="HTH myb-type" evidence="10">
    <location>
        <begin position="39"/>
        <end position="88"/>
    </location>
</feature>
<dbReference type="AlphaFoldDB" id="A0AA38F7I0"/>
<evidence type="ECO:0000256" key="5">
    <source>
        <dbReference type="ARBA" id="ARBA00023159"/>
    </source>
</evidence>
<keyword evidence="7" id="KW-0539">Nucleus</keyword>
<keyword evidence="12" id="KW-1185">Reference proteome</keyword>
<feature type="compositionally biased region" description="Polar residues" evidence="8">
    <location>
        <begin position="155"/>
        <end position="173"/>
    </location>
</feature>
<dbReference type="InterPro" id="IPR017930">
    <property type="entry name" value="Myb_dom"/>
</dbReference>
<dbReference type="GO" id="GO:0003700">
    <property type="term" value="F:DNA-binding transcription factor activity"/>
    <property type="evidence" value="ECO:0007669"/>
    <property type="project" value="UniProtKB-ARBA"/>
</dbReference>
<dbReference type="EMBL" id="JAHRHJ020000011">
    <property type="protein sequence ID" value="KAH9295389.1"/>
    <property type="molecule type" value="Genomic_DNA"/>
</dbReference>
<keyword evidence="2" id="KW-0677">Repeat</keyword>
<dbReference type="SUPFAM" id="SSF46689">
    <property type="entry name" value="Homeodomain-like"/>
    <property type="match status" value="1"/>
</dbReference>
<proteinExistence type="predicted"/>